<dbReference type="EMBL" id="JACHLR010000002">
    <property type="protein sequence ID" value="MBB4857387.1"/>
    <property type="molecule type" value="Genomic_DNA"/>
</dbReference>
<name>A0A7W7K6Y9_9SPHN</name>
<reference evidence="3 4" key="1">
    <citation type="submission" date="2020-08" db="EMBL/GenBank/DDBJ databases">
        <title>Functional genomics of gut bacteria from endangered species of beetles.</title>
        <authorList>
            <person name="Carlos-Shanley C."/>
        </authorList>
    </citation>
    <scope>NUCLEOTIDE SEQUENCE [LARGE SCALE GENOMIC DNA]</scope>
    <source>
        <strain evidence="3 4">S00245</strain>
    </source>
</reference>
<protein>
    <recommendedName>
        <fullName evidence="5">PEP-CTERM protein-sorting domain-containing protein</fullName>
    </recommendedName>
</protein>
<accession>A0A7W7K6Y9</accession>
<feature type="chain" id="PRO_5031316004" description="PEP-CTERM protein-sorting domain-containing protein" evidence="2">
    <location>
        <begin position="26"/>
        <end position="172"/>
    </location>
</feature>
<keyword evidence="1" id="KW-0472">Membrane</keyword>
<dbReference type="RefSeq" id="WP_184242667.1">
    <property type="nucleotide sequence ID" value="NZ_JACHLR010000002.1"/>
</dbReference>
<keyword evidence="1" id="KW-1133">Transmembrane helix</keyword>
<keyword evidence="2" id="KW-0732">Signal</keyword>
<evidence type="ECO:0000256" key="1">
    <source>
        <dbReference type="SAM" id="Phobius"/>
    </source>
</evidence>
<comment type="caution">
    <text evidence="3">The sequence shown here is derived from an EMBL/GenBank/DDBJ whole genome shotgun (WGS) entry which is preliminary data.</text>
</comment>
<dbReference type="NCBIfam" id="NF035944">
    <property type="entry name" value="PEPxxWA-CTERM"/>
    <property type="match status" value="1"/>
</dbReference>
<dbReference type="AlphaFoldDB" id="A0A7W7K6Y9"/>
<feature type="transmembrane region" description="Helical" evidence="1">
    <location>
        <begin position="142"/>
        <end position="159"/>
    </location>
</feature>
<proteinExistence type="predicted"/>
<sequence length="172" mass="17160">MPGRQVLFASAAIASALAVSAPASATSFAGNGTQTIINGTGAFSDAQIPVGVFNDEINFTTPSVGTADVGVLYFKVLSGITGLTASFNGTPINLVEVGGGLFAGGVSKSVGAGIQTILVGGTSTGNGSYSGNVTFSAAVPELATWLMMIAGVGFTGFAMRRRKAAYSVNYAF</sequence>
<evidence type="ECO:0000313" key="4">
    <source>
        <dbReference type="Proteomes" id="UP000555448"/>
    </source>
</evidence>
<dbReference type="Proteomes" id="UP000555448">
    <property type="component" value="Unassembled WGS sequence"/>
</dbReference>
<keyword evidence="4" id="KW-1185">Reference proteome</keyword>
<keyword evidence="1" id="KW-0812">Transmembrane</keyword>
<evidence type="ECO:0000313" key="3">
    <source>
        <dbReference type="EMBL" id="MBB4857387.1"/>
    </source>
</evidence>
<evidence type="ECO:0000256" key="2">
    <source>
        <dbReference type="SAM" id="SignalP"/>
    </source>
</evidence>
<dbReference type="NCBIfam" id="NF038126">
    <property type="entry name" value="PEP_CTERM_FxDxF"/>
    <property type="match status" value="1"/>
</dbReference>
<feature type="signal peptide" evidence="2">
    <location>
        <begin position="1"/>
        <end position="25"/>
    </location>
</feature>
<organism evidence="3 4">
    <name type="scientific">Novosphingobium chloroacetimidivorans</name>
    <dbReference type="NCBI Taxonomy" id="1428314"/>
    <lineage>
        <taxon>Bacteria</taxon>
        <taxon>Pseudomonadati</taxon>
        <taxon>Pseudomonadota</taxon>
        <taxon>Alphaproteobacteria</taxon>
        <taxon>Sphingomonadales</taxon>
        <taxon>Sphingomonadaceae</taxon>
        <taxon>Novosphingobium</taxon>
    </lineage>
</organism>
<gene>
    <name evidence="3" type="ORF">HNO88_000694</name>
</gene>
<evidence type="ECO:0008006" key="5">
    <source>
        <dbReference type="Google" id="ProtNLM"/>
    </source>
</evidence>